<name>A0A8T1TBT9_CHESE</name>
<dbReference type="Pfam" id="PF01273">
    <property type="entry name" value="LBP_BPI_CETP"/>
    <property type="match status" value="1"/>
</dbReference>
<dbReference type="Gene3D" id="3.15.10.10">
    <property type="entry name" value="Bactericidal permeability-increasing protein, domain 1"/>
    <property type="match status" value="1"/>
</dbReference>
<feature type="signal peptide" evidence="1">
    <location>
        <begin position="1"/>
        <end position="19"/>
    </location>
</feature>
<dbReference type="SUPFAM" id="SSF55394">
    <property type="entry name" value="Bactericidal permeability-increasing protein, BPI"/>
    <property type="match status" value="2"/>
</dbReference>
<protein>
    <submittedName>
        <fullName evidence="4">BPI fold containing family B member 4</fullName>
    </submittedName>
</protein>
<keyword evidence="5" id="KW-1185">Reference proteome</keyword>
<accession>A0A8T1TBT9</accession>
<dbReference type="EMBL" id="JAHGAV010000017">
    <property type="protein sequence ID" value="KAG6938457.1"/>
    <property type="molecule type" value="Genomic_DNA"/>
</dbReference>
<dbReference type="SMART" id="SM00329">
    <property type="entry name" value="BPI2"/>
    <property type="match status" value="1"/>
</dbReference>
<evidence type="ECO:0000256" key="1">
    <source>
        <dbReference type="SAM" id="SignalP"/>
    </source>
</evidence>
<evidence type="ECO:0000259" key="3">
    <source>
        <dbReference type="SMART" id="SM00329"/>
    </source>
</evidence>
<dbReference type="InterPro" id="IPR017943">
    <property type="entry name" value="Bactericidal_perm-incr_a/b_dom"/>
</dbReference>
<dbReference type="Pfam" id="PF02886">
    <property type="entry name" value="LBP_BPI_CETP_C"/>
    <property type="match status" value="1"/>
</dbReference>
<dbReference type="InterPro" id="IPR051660">
    <property type="entry name" value="BPI_fold-BPI/LBP"/>
</dbReference>
<dbReference type="SMART" id="SM00328">
    <property type="entry name" value="BPI1"/>
    <property type="match status" value="1"/>
</dbReference>
<dbReference type="InterPro" id="IPR017942">
    <property type="entry name" value="Lipid-bd_serum_glycop_N"/>
</dbReference>
<dbReference type="Proteomes" id="UP000765507">
    <property type="component" value="Unassembled WGS sequence"/>
</dbReference>
<dbReference type="InterPro" id="IPR001124">
    <property type="entry name" value="Lipid-bd_serum_glycop_C"/>
</dbReference>
<feature type="domain" description="Lipid-binding serum glycoprotein N-terminal" evidence="2">
    <location>
        <begin position="120"/>
        <end position="334"/>
    </location>
</feature>
<sequence length="564" mass="57474">MLKGWGIAIFCGLLTPTLSQLTPTLSQPAPDAVLRVGKGVIGDAVTGSLIQGNALQGAVRDVPLGSGGPDAGGGLLGGLLGGGGGGGGGLLGGLLGGITGGLLGGGGRGLLDGGGDAYGRGLPVAGGYVPGGSLSNGAAGGLLGKGGLLGDGGLLGILGEGGLLSTVQGLTGLRIVELTLPKVSVRLLPGIGVRLDLYTRVAINGKSLLGLLDIAVEVNITSKVRLTMDGTGYPKLVVESCDTLLDGIRIRILRGLLPIVDNLLARVLNRLLPELLCPVVDVVLGLVNDELGLVNSLVPLGVLGSIQYTVSSLPLVTGQFLEVDLNTIVGQVAGGLVDYPLGKPEAVPMPRMPRMADTASSQLGLSVNFLGSVISLLQKQGALDIDISDGMFPELPPLTTSTLGALVPVVFQKFPQPQPLVLKVAVPETPRVTLKKNQGSIQLSATTEVLVSQPNDASQSLCVLNIDAALLAQFSVENNKLKISVSLDKTRLSLASSSIGKFDVSLWESLVGKIFDVAFLPALNSVLGGGIPLPRLMNIDFSNADIDVIEVSVLTRPCFPVPSH</sequence>
<feature type="domain" description="Lipid-binding serum glycoprotein C-terminal" evidence="3">
    <location>
        <begin position="355"/>
        <end position="557"/>
    </location>
</feature>
<dbReference type="PANTHER" id="PTHR46019:SF4">
    <property type="entry name" value="BPI FOLD-CONTAINING FAMILY B MEMBER 4"/>
    <property type="match status" value="1"/>
</dbReference>
<evidence type="ECO:0000313" key="4">
    <source>
        <dbReference type="EMBL" id="KAG6938457.1"/>
    </source>
</evidence>
<keyword evidence="1" id="KW-0732">Signal</keyword>
<comment type="caution">
    <text evidence="4">The sequence shown here is derived from an EMBL/GenBank/DDBJ whole genome shotgun (WGS) entry which is preliminary data.</text>
</comment>
<feature type="chain" id="PRO_5035934943" evidence="1">
    <location>
        <begin position="20"/>
        <end position="564"/>
    </location>
</feature>
<reference evidence="4 5" key="1">
    <citation type="journal article" date="2020" name="G3 (Bethesda)">
        <title>Draft Genome of the Common Snapping Turtle, Chelydra serpentina, a Model for Phenotypic Plasticity in Reptiles.</title>
        <authorList>
            <person name="Das D."/>
            <person name="Singh S.K."/>
            <person name="Bierstedt J."/>
            <person name="Erickson A."/>
            <person name="Galli G.L.J."/>
            <person name="Crossley D.A. 2nd"/>
            <person name="Rhen T."/>
        </authorList>
    </citation>
    <scope>NUCLEOTIDE SEQUENCE [LARGE SCALE GENOMIC DNA]</scope>
    <source>
        <strain evidence="4">KW</strain>
    </source>
</reference>
<dbReference type="Gene3D" id="3.15.20.10">
    <property type="entry name" value="Bactericidal permeability-increasing protein, domain 2"/>
    <property type="match status" value="1"/>
</dbReference>
<evidence type="ECO:0000313" key="5">
    <source>
        <dbReference type="Proteomes" id="UP000765507"/>
    </source>
</evidence>
<gene>
    <name evidence="4" type="primary">BPIFB4</name>
    <name evidence="4" type="ORF">G0U57_005718</name>
</gene>
<dbReference type="PANTHER" id="PTHR46019">
    <property type="entry name" value="BPI FOLD-CONTAINING FAMILY B MEMBER 4-RELATED"/>
    <property type="match status" value="1"/>
</dbReference>
<dbReference type="AlphaFoldDB" id="A0A8T1TBT9"/>
<evidence type="ECO:0000259" key="2">
    <source>
        <dbReference type="SMART" id="SM00328"/>
    </source>
</evidence>
<dbReference type="GO" id="GO:0008289">
    <property type="term" value="F:lipid binding"/>
    <property type="evidence" value="ECO:0007669"/>
    <property type="project" value="InterPro"/>
</dbReference>
<proteinExistence type="predicted"/>
<dbReference type="OrthoDB" id="9905567at2759"/>
<organism evidence="4 5">
    <name type="scientific">Chelydra serpentina</name>
    <name type="common">Snapping turtle</name>
    <name type="synonym">Testudo serpentina</name>
    <dbReference type="NCBI Taxonomy" id="8475"/>
    <lineage>
        <taxon>Eukaryota</taxon>
        <taxon>Metazoa</taxon>
        <taxon>Chordata</taxon>
        <taxon>Craniata</taxon>
        <taxon>Vertebrata</taxon>
        <taxon>Euteleostomi</taxon>
        <taxon>Archelosauria</taxon>
        <taxon>Testudinata</taxon>
        <taxon>Testudines</taxon>
        <taxon>Cryptodira</taxon>
        <taxon>Durocryptodira</taxon>
        <taxon>Americhelydia</taxon>
        <taxon>Chelydroidea</taxon>
        <taxon>Chelydridae</taxon>
        <taxon>Chelydra</taxon>
    </lineage>
</organism>